<dbReference type="AlphaFoldDB" id="A0A7G2CKR4"/>
<organism evidence="2 3">
    <name type="scientific">Angomonas deanei</name>
    <dbReference type="NCBI Taxonomy" id="59799"/>
    <lineage>
        <taxon>Eukaryota</taxon>
        <taxon>Discoba</taxon>
        <taxon>Euglenozoa</taxon>
        <taxon>Kinetoplastea</taxon>
        <taxon>Metakinetoplastina</taxon>
        <taxon>Trypanosomatida</taxon>
        <taxon>Trypanosomatidae</taxon>
        <taxon>Strigomonadinae</taxon>
        <taxon>Angomonas</taxon>
    </lineage>
</organism>
<name>A0A7G2CKR4_9TRYP</name>
<feature type="region of interest" description="Disordered" evidence="1">
    <location>
        <begin position="1"/>
        <end position="24"/>
    </location>
</feature>
<evidence type="ECO:0000313" key="2">
    <source>
        <dbReference type="EMBL" id="CAD2220009.1"/>
    </source>
</evidence>
<dbReference type="VEuPathDB" id="TriTrypDB:ADEAN_000752300"/>
<dbReference type="EMBL" id="LR877160">
    <property type="protein sequence ID" value="CAD2220009.1"/>
    <property type="molecule type" value="Genomic_DNA"/>
</dbReference>
<evidence type="ECO:0000313" key="3">
    <source>
        <dbReference type="Proteomes" id="UP000515908"/>
    </source>
</evidence>
<evidence type="ECO:0000256" key="1">
    <source>
        <dbReference type="SAM" id="MobiDB-lite"/>
    </source>
</evidence>
<feature type="region of interest" description="Disordered" evidence="1">
    <location>
        <begin position="169"/>
        <end position="203"/>
    </location>
</feature>
<protein>
    <submittedName>
        <fullName evidence="2">Uncharacterized protein</fullName>
    </submittedName>
</protein>
<sequence>MSVKSAREKSGPPSHTASPETQRDTFFLRQMVEDGVKFTSALSKCGIPTSDAEIVNVCAQWDTCRSLLQQKKSNDVDITRLAAEAIGSEKMAVSHILSSLMHDRESLLLQLVECKRAVEVNEAGMASRMSELTAQYDNEMESLLATIEELKSKASGTLSASPVWGTVDRSASDAAVGPQREEQNSCDGRSGETGEPTSRVRGLDAEVQTDFSFEFMESYKVGHSEDATRSTRRERENDVFELLVKEIQALRESLAQSSSKIQLLEEQRQRFLRSVSNSSTLDLKSSLTTSMGLTATGAF</sequence>
<accession>A0A7G2CKR4</accession>
<dbReference type="Proteomes" id="UP000515908">
    <property type="component" value="Chromosome 16"/>
</dbReference>
<proteinExistence type="predicted"/>
<reference evidence="2 3" key="1">
    <citation type="submission" date="2020-08" db="EMBL/GenBank/DDBJ databases">
        <authorList>
            <person name="Newling K."/>
            <person name="Davey J."/>
            <person name="Forrester S."/>
        </authorList>
    </citation>
    <scope>NUCLEOTIDE SEQUENCE [LARGE SCALE GENOMIC DNA]</scope>
    <source>
        <strain evidence="3">Crithidia deanei Carvalho (ATCC PRA-265)</strain>
    </source>
</reference>
<gene>
    <name evidence="2" type="ORF">ADEAN_000752300</name>
</gene>
<keyword evidence="3" id="KW-1185">Reference proteome</keyword>
<feature type="compositionally biased region" description="Basic and acidic residues" evidence="1">
    <location>
        <begin position="1"/>
        <end position="10"/>
    </location>
</feature>